<protein>
    <submittedName>
        <fullName evidence="1">Uncharacterized protein</fullName>
    </submittedName>
</protein>
<reference evidence="2" key="1">
    <citation type="journal article" date="2014" name="Nat. Genet.">
        <title>Genome of the human hookworm Necator americanus.</title>
        <authorList>
            <person name="Tang Y.T."/>
            <person name="Gao X."/>
            <person name="Rosa B.A."/>
            <person name="Abubucker S."/>
            <person name="Hallsworth-Pepin K."/>
            <person name="Martin J."/>
            <person name="Tyagi R."/>
            <person name="Heizer E."/>
            <person name="Zhang X."/>
            <person name="Bhonagiri-Palsikar V."/>
            <person name="Minx P."/>
            <person name="Warren W.C."/>
            <person name="Wang Q."/>
            <person name="Zhan B."/>
            <person name="Hotez P.J."/>
            <person name="Sternberg P.W."/>
            <person name="Dougall A."/>
            <person name="Gaze S.T."/>
            <person name="Mulvenna J."/>
            <person name="Sotillo J."/>
            <person name="Ranganathan S."/>
            <person name="Rabelo E.M."/>
            <person name="Wilson R.K."/>
            <person name="Felgner P.L."/>
            <person name="Bethony J."/>
            <person name="Hawdon J.M."/>
            <person name="Gasser R.B."/>
            <person name="Loukas A."/>
            <person name="Mitreva M."/>
        </authorList>
    </citation>
    <scope>NUCLEOTIDE SEQUENCE [LARGE SCALE GENOMIC DNA]</scope>
</reference>
<evidence type="ECO:0000313" key="2">
    <source>
        <dbReference type="Proteomes" id="UP000053676"/>
    </source>
</evidence>
<dbReference type="Proteomes" id="UP000053676">
    <property type="component" value="Unassembled WGS sequence"/>
</dbReference>
<gene>
    <name evidence="1" type="ORF">NECAME_19080</name>
</gene>
<dbReference type="KEGG" id="nai:NECAME_19080"/>
<sequence length="48" mass="5949">MLKQCTLKQRITAIYQIFKKKLSFRRQFGWFPRDKTEDLIYETTLRAH</sequence>
<organism evidence="1 2">
    <name type="scientific">Necator americanus</name>
    <name type="common">Human hookworm</name>
    <dbReference type="NCBI Taxonomy" id="51031"/>
    <lineage>
        <taxon>Eukaryota</taxon>
        <taxon>Metazoa</taxon>
        <taxon>Ecdysozoa</taxon>
        <taxon>Nematoda</taxon>
        <taxon>Chromadorea</taxon>
        <taxon>Rhabditida</taxon>
        <taxon>Rhabditina</taxon>
        <taxon>Rhabditomorpha</taxon>
        <taxon>Strongyloidea</taxon>
        <taxon>Ancylostomatidae</taxon>
        <taxon>Bunostominae</taxon>
        <taxon>Necator</taxon>
    </lineage>
</organism>
<dbReference type="EMBL" id="KI666135">
    <property type="protein sequence ID" value="ETN71970.1"/>
    <property type="molecule type" value="Genomic_DNA"/>
</dbReference>
<dbReference type="AlphaFoldDB" id="W2SQR4"/>
<keyword evidence="2" id="KW-1185">Reference proteome</keyword>
<name>W2SQR4_NECAM</name>
<accession>W2SQR4</accession>
<evidence type="ECO:0000313" key="1">
    <source>
        <dbReference type="EMBL" id="ETN71970.1"/>
    </source>
</evidence>
<proteinExistence type="predicted"/>